<dbReference type="GO" id="GO:0010124">
    <property type="term" value="P:phenylacetate catabolic process"/>
    <property type="evidence" value="ECO:0007669"/>
    <property type="project" value="InterPro"/>
</dbReference>
<dbReference type="InterPro" id="IPR007814">
    <property type="entry name" value="PaaA_PaaC"/>
</dbReference>
<dbReference type="Proteomes" id="UP000326912">
    <property type="component" value="Unassembled WGS sequence"/>
</dbReference>
<sequence>MHIGTWLQRLANGTPEARQLLEQALVQLWPDALGIFEPFADEETLLAAGILPDASEVLQQQWLSSIAPIITQLNLPVPLERVSRAGVAEDRDRAEVLRSTVPARYGGRQGQHNADFADLWEQMTMVYRLDPQASW</sequence>
<evidence type="ECO:0000313" key="2">
    <source>
        <dbReference type="Proteomes" id="UP000326912"/>
    </source>
</evidence>
<dbReference type="SUPFAM" id="SSF47240">
    <property type="entry name" value="Ferritin-like"/>
    <property type="match status" value="1"/>
</dbReference>
<evidence type="ECO:0000313" key="1">
    <source>
        <dbReference type="EMBL" id="GER89461.1"/>
    </source>
</evidence>
<dbReference type="InterPro" id="IPR012347">
    <property type="entry name" value="Ferritin-like"/>
</dbReference>
<accession>A0A5J4KSQ6</accession>
<reference evidence="1 2" key="1">
    <citation type="submission" date="2019-10" db="EMBL/GenBank/DDBJ databases">
        <title>Dictyobacter vulcani sp. nov., within the class Ktedonobacteria, isolated from soil of volcanic Mt. Zao.</title>
        <authorList>
            <person name="Zheng Y."/>
            <person name="Wang C.M."/>
            <person name="Sakai Y."/>
            <person name="Abe K."/>
            <person name="Yokota A."/>
            <person name="Yabe S."/>
        </authorList>
    </citation>
    <scope>NUCLEOTIDE SEQUENCE [LARGE SCALE GENOMIC DNA]</scope>
    <source>
        <strain evidence="1 2">W12</strain>
    </source>
</reference>
<protein>
    <submittedName>
        <fullName evidence="1">Uncharacterized protein</fullName>
    </submittedName>
</protein>
<proteinExistence type="predicted"/>
<keyword evidence="2" id="KW-1185">Reference proteome</keyword>
<dbReference type="InterPro" id="IPR009078">
    <property type="entry name" value="Ferritin-like_SF"/>
</dbReference>
<comment type="caution">
    <text evidence="1">The sequence shown here is derived from an EMBL/GenBank/DDBJ whole genome shotgun (WGS) entry which is preliminary data.</text>
</comment>
<dbReference type="EMBL" id="BKZW01000001">
    <property type="protein sequence ID" value="GER89461.1"/>
    <property type="molecule type" value="Genomic_DNA"/>
</dbReference>
<dbReference type="Gene3D" id="1.20.1260.10">
    <property type="match status" value="1"/>
</dbReference>
<organism evidence="1 2">
    <name type="scientific">Dictyobacter vulcani</name>
    <dbReference type="NCBI Taxonomy" id="2607529"/>
    <lineage>
        <taxon>Bacteria</taxon>
        <taxon>Bacillati</taxon>
        <taxon>Chloroflexota</taxon>
        <taxon>Ktedonobacteria</taxon>
        <taxon>Ktedonobacterales</taxon>
        <taxon>Dictyobacteraceae</taxon>
        <taxon>Dictyobacter</taxon>
    </lineage>
</organism>
<dbReference type="Pfam" id="PF05138">
    <property type="entry name" value="PaaA_PaaC"/>
    <property type="match status" value="1"/>
</dbReference>
<dbReference type="AlphaFoldDB" id="A0A5J4KSQ6"/>
<name>A0A5J4KSQ6_9CHLR</name>
<gene>
    <name evidence="1" type="ORF">KDW_36230</name>
</gene>